<evidence type="ECO:0000256" key="1">
    <source>
        <dbReference type="ARBA" id="ARBA00001231"/>
    </source>
</evidence>
<dbReference type="Pfam" id="PF00933">
    <property type="entry name" value="Glyco_hydro_3"/>
    <property type="match status" value="1"/>
</dbReference>
<reference evidence="8" key="1">
    <citation type="submission" date="2020-05" db="EMBL/GenBank/DDBJ databases">
        <authorList>
            <person name="Chiriac C."/>
            <person name="Salcher M."/>
            <person name="Ghai R."/>
            <person name="Kavagutti S V."/>
        </authorList>
    </citation>
    <scope>NUCLEOTIDE SEQUENCE</scope>
</reference>
<evidence type="ECO:0000256" key="3">
    <source>
        <dbReference type="ARBA" id="ARBA00012663"/>
    </source>
</evidence>
<comment type="catalytic activity">
    <reaction evidence="1">
        <text>Hydrolysis of terminal non-reducing N-acetyl-D-hexosamine residues in N-acetyl-beta-D-hexosaminides.</text>
        <dbReference type="EC" id="3.2.1.52"/>
    </reaction>
</comment>
<evidence type="ECO:0000256" key="4">
    <source>
        <dbReference type="ARBA" id="ARBA00022801"/>
    </source>
</evidence>
<organism evidence="8">
    <name type="scientific">freshwater metagenome</name>
    <dbReference type="NCBI Taxonomy" id="449393"/>
    <lineage>
        <taxon>unclassified sequences</taxon>
        <taxon>metagenomes</taxon>
        <taxon>ecological metagenomes</taxon>
    </lineage>
</organism>
<feature type="domain" description="Glycoside hydrolase family 3 N-terminal" evidence="7">
    <location>
        <begin position="67"/>
        <end position="367"/>
    </location>
</feature>
<protein>
    <recommendedName>
        <fullName evidence="3">beta-N-acetylhexosaminidase</fullName>
        <ecNumber evidence="3">3.2.1.52</ecNumber>
    </recommendedName>
</protein>
<dbReference type="GO" id="GO:0004563">
    <property type="term" value="F:beta-N-acetylhexosaminidase activity"/>
    <property type="evidence" value="ECO:0007669"/>
    <property type="project" value="UniProtKB-EC"/>
</dbReference>
<accession>A0A6J6AYS3</accession>
<dbReference type="Gene3D" id="3.20.20.300">
    <property type="entry name" value="Glycoside hydrolase, family 3, N-terminal domain"/>
    <property type="match status" value="1"/>
</dbReference>
<dbReference type="InterPro" id="IPR001764">
    <property type="entry name" value="Glyco_hydro_3_N"/>
</dbReference>
<dbReference type="InterPro" id="IPR036962">
    <property type="entry name" value="Glyco_hydro_3_N_sf"/>
</dbReference>
<dbReference type="EC" id="3.2.1.52" evidence="3"/>
<name>A0A6J6AYS3_9ZZZZ</name>
<evidence type="ECO:0000256" key="6">
    <source>
        <dbReference type="SAM" id="MobiDB-lite"/>
    </source>
</evidence>
<dbReference type="GO" id="GO:0005975">
    <property type="term" value="P:carbohydrate metabolic process"/>
    <property type="evidence" value="ECO:0007669"/>
    <property type="project" value="InterPro"/>
</dbReference>
<dbReference type="PANTHER" id="PTHR30480:SF13">
    <property type="entry name" value="BETA-HEXOSAMINIDASE"/>
    <property type="match status" value="1"/>
</dbReference>
<dbReference type="AlphaFoldDB" id="A0A6J6AYS3"/>
<dbReference type="EMBL" id="CAEZSF010000025">
    <property type="protein sequence ID" value="CAB4531942.1"/>
    <property type="molecule type" value="Genomic_DNA"/>
</dbReference>
<dbReference type="InterPro" id="IPR017853">
    <property type="entry name" value="GH"/>
</dbReference>
<dbReference type="SUPFAM" id="SSF51445">
    <property type="entry name" value="(Trans)glycosidases"/>
    <property type="match status" value="1"/>
</dbReference>
<evidence type="ECO:0000256" key="2">
    <source>
        <dbReference type="ARBA" id="ARBA00005336"/>
    </source>
</evidence>
<evidence type="ECO:0000259" key="7">
    <source>
        <dbReference type="Pfam" id="PF00933"/>
    </source>
</evidence>
<keyword evidence="5" id="KW-0326">Glycosidase</keyword>
<dbReference type="InterPro" id="IPR050226">
    <property type="entry name" value="NagZ_Beta-hexosaminidase"/>
</dbReference>
<sequence>MQRRGLSSPFTVQLCVALVVLAALAASCTGTSSGDVAQKQVKKTTASTTSTLPPDCAEVLPPSAQAGQMIMAMVTSPQIATEVLTAGTAGGFGLKGKQSKDVAKEVAAATAQAPVAAFVASDEEGGTVQRLSSALGVLPSAESLAKGTPQEAATLLEDYATRMRELGFNMIFGPVADVGGGSGLGTRTFGKDPATVTTFTDAIIKAELAGGLIPVVKHWPGIGGGTADPHVMLGKVAPLEALKAKDLLPFESAIASGVPAIMVAHVQIPGLTAPGEPASLSRAAITTELREQQGFEGLIITDELGMKAVASFAAQPKAAELALAAGADIALLSTADSVPQVHAQITDAITSGRLEKQQVVASVRRILATKGITGSCPDLAANLSSIGVASTTSTTTGTTNSSSANATKTTSTAVTSAGN</sequence>
<dbReference type="GO" id="GO:0009254">
    <property type="term" value="P:peptidoglycan turnover"/>
    <property type="evidence" value="ECO:0007669"/>
    <property type="project" value="TreeGrafter"/>
</dbReference>
<feature type="region of interest" description="Disordered" evidence="6">
    <location>
        <begin position="391"/>
        <end position="419"/>
    </location>
</feature>
<dbReference type="PROSITE" id="PS51257">
    <property type="entry name" value="PROKAR_LIPOPROTEIN"/>
    <property type="match status" value="1"/>
</dbReference>
<comment type="similarity">
    <text evidence="2">Belongs to the glycosyl hydrolase 3 family.</text>
</comment>
<evidence type="ECO:0000313" key="8">
    <source>
        <dbReference type="EMBL" id="CAB4531942.1"/>
    </source>
</evidence>
<proteinExistence type="inferred from homology"/>
<dbReference type="PANTHER" id="PTHR30480">
    <property type="entry name" value="BETA-HEXOSAMINIDASE-RELATED"/>
    <property type="match status" value="1"/>
</dbReference>
<gene>
    <name evidence="8" type="ORF">UFOPK1358_00427</name>
</gene>
<keyword evidence="4" id="KW-0378">Hydrolase</keyword>
<evidence type="ECO:0000256" key="5">
    <source>
        <dbReference type="ARBA" id="ARBA00023295"/>
    </source>
</evidence>